<reference evidence="1" key="2">
    <citation type="submission" date="2021-08" db="EMBL/GenBank/DDBJ databases">
        <authorList>
            <person name="Gostincar C."/>
            <person name="Sun X."/>
            <person name="Song Z."/>
            <person name="Gunde-Cimerman N."/>
        </authorList>
    </citation>
    <scope>NUCLEOTIDE SEQUENCE</scope>
    <source>
        <strain evidence="1">EXF-9298</strain>
    </source>
</reference>
<comment type="caution">
    <text evidence="1">The sequence shown here is derived from an EMBL/GenBank/DDBJ whole genome shotgun (WGS) entry which is preliminary data.</text>
</comment>
<evidence type="ECO:0000313" key="2">
    <source>
        <dbReference type="Proteomes" id="UP000729357"/>
    </source>
</evidence>
<dbReference type="Proteomes" id="UP000729357">
    <property type="component" value="Unassembled WGS sequence"/>
</dbReference>
<proteinExistence type="predicted"/>
<reference evidence="1" key="1">
    <citation type="journal article" date="2021" name="J Fungi (Basel)">
        <title>Virulence traits and population genomics of the black yeast Aureobasidium melanogenum.</title>
        <authorList>
            <person name="Cernosa A."/>
            <person name="Sun X."/>
            <person name="Gostincar C."/>
            <person name="Fang C."/>
            <person name="Gunde-Cimerman N."/>
            <person name="Song Z."/>
        </authorList>
    </citation>
    <scope>NUCLEOTIDE SEQUENCE</scope>
    <source>
        <strain evidence="1">EXF-9298</strain>
    </source>
</reference>
<evidence type="ECO:0000313" key="1">
    <source>
        <dbReference type="EMBL" id="KAG9991818.1"/>
    </source>
</evidence>
<feature type="non-terminal residue" evidence="1">
    <location>
        <position position="208"/>
    </location>
</feature>
<accession>A0A9P8G8J2</accession>
<dbReference type="AlphaFoldDB" id="A0A9P8G8J2"/>
<name>A0A9P8G8J2_AURME</name>
<dbReference type="EMBL" id="JAHFXS010000001">
    <property type="protein sequence ID" value="KAG9991818.1"/>
    <property type="molecule type" value="Genomic_DNA"/>
</dbReference>
<gene>
    <name evidence="1" type="ORF">KCU98_g103</name>
</gene>
<protein>
    <submittedName>
        <fullName evidence="1">Uncharacterized protein</fullName>
    </submittedName>
</protein>
<organism evidence="1 2">
    <name type="scientific">Aureobasidium melanogenum</name>
    <name type="common">Aureobasidium pullulans var. melanogenum</name>
    <dbReference type="NCBI Taxonomy" id="46634"/>
    <lineage>
        <taxon>Eukaryota</taxon>
        <taxon>Fungi</taxon>
        <taxon>Dikarya</taxon>
        <taxon>Ascomycota</taxon>
        <taxon>Pezizomycotina</taxon>
        <taxon>Dothideomycetes</taxon>
        <taxon>Dothideomycetidae</taxon>
        <taxon>Dothideales</taxon>
        <taxon>Saccotheciaceae</taxon>
        <taxon>Aureobasidium</taxon>
    </lineage>
</organism>
<keyword evidence="2" id="KW-1185">Reference proteome</keyword>
<sequence length="208" mass="22755">MIVSESKGSGSESRSANRLHLYLEMAKLLSPEAVYRDGYFLCFDTVTQIPRLEKSPVLISDVFLPVPELIHAFLVKGIHDFVAEGSVLGTIVEISKLVDSLLHQPVSELRFVTFKALILRVGTSVSYSSSSAASSSESNSRSEILLLGIVGQKGTIVQMKRERLMDCLWKQQLNKDGSQDVEASEVVFLVDAACRVGAGSGEGRAMWF</sequence>